<evidence type="ECO:0000256" key="1">
    <source>
        <dbReference type="SAM" id="MobiDB-lite"/>
    </source>
</evidence>
<protein>
    <submittedName>
        <fullName evidence="2">Uncharacterized protein</fullName>
    </submittedName>
</protein>
<name>A0AAV6HPP5_9ERIC</name>
<proteinExistence type="predicted"/>
<reference evidence="2 3" key="1">
    <citation type="submission" date="2020-08" db="EMBL/GenBank/DDBJ databases">
        <title>Plant Genome Project.</title>
        <authorList>
            <person name="Zhang R.-G."/>
        </authorList>
    </citation>
    <scope>NUCLEOTIDE SEQUENCE [LARGE SCALE GENOMIC DNA]</scope>
    <source>
        <strain evidence="2">WSP0</strain>
        <tissue evidence="2">Leaf</tissue>
    </source>
</reference>
<dbReference type="Proteomes" id="UP000823749">
    <property type="component" value="Chromosome 13"/>
</dbReference>
<evidence type="ECO:0000313" key="2">
    <source>
        <dbReference type="EMBL" id="KAG5515823.1"/>
    </source>
</evidence>
<organism evidence="2 3">
    <name type="scientific">Rhododendron griersonianum</name>
    <dbReference type="NCBI Taxonomy" id="479676"/>
    <lineage>
        <taxon>Eukaryota</taxon>
        <taxon>Viridiplantae</taxon>
        <taxon>Streptophyta</taxon>
        <taxon>Embryophyta</taxon>
        <taxon>Tracheophyta</taxon>
        <taxon>Spermatophyta</taxon>
        <taxon>Magnoliopsida</taxon>
        <taxon>eudicotyledons</taxon>
        <taxon>Gunneridae</taxon>
        <taxon>Pentapetalae</taxon>
        <taxon>asterids</taxon>
        <taxon>Ericales</taxon>
        <taxon>Ericaceae</taxon>
        <taxon>Ericoideae</taxon>
        <taxon>Rhodoreae</taxon>
        <taxon>Rhododendron</taxon>
    </lineage>
</organism>
<keyword evidence="3" id="KW-1185">Reference proteome</keyword>
<comment type="caution">
    <text evidence="2">The sequence shown here is derived from an EMBL/GenBank/DDBJ whole genome shotgun (WGS) entry which is preliminary data.</text>
</comment>
<feature type="region of interest" description="Disordered" evidence="1">
    <location>
        <begin position="1"/>
        <end position="21"/>
    </location>
</feature>
<dbReference type="EMBL" id="JACTNZ010000013">
    <property type="protein sequence ID" value="KAG5515823.1"/>
    <property type="molecule type" value="Genomic_DNA"/>
</dbReference>
<gene>
    <name evidence="2" type="ORF">RHGRI_036762</name>
</gene>
<sequence length="120" mass="12487">MGGRPPPPPPPPLPLPSPPSLPPLSRPSPPVLCFLFRALVWPAGGTLAGGLRFSLDLRFLWVSRSVGLRSAVEVLGFSGLLAVASELHWTVNGCPSVARTLRASGSLLFGVASSPAKESL</sequence>
<evidence type="ECO:0000313" key="3">
    <source>
        <dbReference type="Proteomes" id="UP000823749"/>
    </source>
</evidence>
<accession>A0AAV6HPP5</accession>
<dbReference type="AlphaFoldDB" id="A0AAV6HPP5"/>